<dbReference type="InterPro" id="IPR029063">
    <property type="entry name" value="SAM-dependent_MTases_sf"/>
</dbReference>
<comment type="catalytic activity">
    <reaction evidence="8">
        <text>a 2'-deoxyadenosine in DNA + S-adenosyl-L-methionine = an N(6)-methyl-2'-deoxyadenosine in DNA + S-adenosyl-L-homocysteine + H(+)</text>
        <dbReference type="Rhea" id="RHEA:15197"/>
        <dbReference type="Rhea" id="RHEA-COMP:12418"/>
        <dbReference type="Rhea" id="RHEA-COMP:12419"/>
        <dbReference type="ChEBI" id="CHEBI:15378"/>
        <dbReference type="ChEBI" id="CHEBI:57856"/>
        <dbReference type="ChEBI" id="CHEBI:59789"/>
        <dbReference type="ChEBI" id="CHEBI:90615"/>
        <dbReference type="ChEBI" id="CHEBI:90616"/>
        <dbReference type="EC" id="2.1.1.72"/>
    </reaction>
</comment>
<sequence>MSNIAGTIKSIRDIFRKDPGLSGDAQRIEQLGWMIFLKLFDDKDKEKEILDQKYKSPIPSELQWRNWAENDEGITGDELINFVNNKLFPTLKSLTVAADDRLGITIRQIFDGTNNYMKSGTTFRQAINKLNEIDFNSSKEHHIFNAIYENILQGLAAKKDTGEFYTPRAVTQFIIDMVNPKLGEKITDPACGTAGFLACAIEHLKKQVKNIDDRKTLQETITGTELKPLPFMLSVVNLITHDIEVPQILNTDALSRELTSFRQVDKVDIIVANPPFGGVVGDGMETNFPLNYRTKESADLFLILFIQLLKNGGRAGIVLPDGSLTGEGVKQRVRQKLLEDCNVHTIVRLPQSVFAPYATVNTNLIFFEKGKLTKEIWYYEHTLPEGAKAYSKTKPIRIKEFDPIKKWWKKREESESNGSLDLVGKSQIFKSNPDNINIVASNFMMVITPNHEVIYPEYLDLFLKSPEALIWRFDTQKTTTGLRNLNTNAFLDIELPVPESIQEQILLFEKFSNCLNGSFIKEDRTIVKFYKIANIKEKISNELTFQLTQLENLNQAILQEAVQGKLVPQDPNDEPASELLKRIKAEKLNSPAFKGRAKELPPIKPEEIPFEIPDSWVWCRLGEIILISSGDGLTSFQMDKIGKIPVYGGNGINGFHSKSNIDSKKIVIGRVGAYCGAVHITENKAWVTDNAFIVSFSESNIDFNWLTYFLRALDLNKMSYKGNQPVISGARVYPLLFPLPPLSEQKRIVAEIEKQFAKTKQLKEHIIANQQATEQLLKALLQKAFEVEEMEDVK</sequence>
<organism evidence="12 13">
    <name type="scientific">Potamilus streckersoni</name>
    <dbReference type="NCBI Taxonomy" id="2493646"/>
    <lineage>
        <taxon>Eukaryota</taxon>
        <taxon>Metazoa</taxon>
        <taxon>Spiralia</taxon>
        <taxon>Lophotrochozoa</taxon>
        <taxon>Mollusca</taxon>
        <taxon>Bivalvia</taxon>
        <taxon>Autobranchia</taxon>
        <taxon>Heteroconchia</taxon>
        <taxon>Palaeoheterodonta</taxon>
        <taxon>Unionida</taxon>
        <taxon>Unionoidea</taxon>
        <taxon>Unionidae</taxon>
        <taxon>Ambleminae</taxon>
        <taxon>Lampsilini</taxon>
        <taxon>Potamilus</taxon>
    </lineage>
</organism>
<dbReference type="InterPro" id="IPR002052">
    <property type="entry name" value="DNA_methylase_N6_adenine_CS"/>
</dbReference>
<dbReference type="GO" id="GO:0032259">
    <property type="term" value="P:methylation"/>
    <property type="evidence" value="ECO:0007669"/>
    <property type="project" value="UniProtKB-KW"/>
</dbReference>
<keyword evidence="7" id="KW-0238">DNA-binding</keyword>
<dbReference type="PANTHER" id="PTHR42933">
    <property type="entry name" value="SLR6095 PROTEIN"/>
    <property type="match status" value="1"/>
</dbReference>
<dbReference type="SUPFAM" id="SSF53335">
    <property type="entry name" value="S-adenosyl-L-methionine-dependent methyltransferases"/>
    <property type="match status" value="1"/>
</dbReference>
<dbReference type="GO" id="GO:0008170">
    <property type="term" value="F:N-methyltransferase activity"/>
    <property type="evidence" value="ECO:0007669"/>
    <property type="project" value="InterPro"/>
</dbReference>
<evidence type="ECO:0000256" key="1">
    <source>
        <dbReference type="ARBA" id="ARBA00010923"/>
    </source>
</evidence>
<keyword evidence="13" id="KW-1185">Reference proteome</keyword>
<evidence type="ECO:0000256" key="5">
    <source>
        <dbReference type="ARBA" id="ARBA00022691"/>
    </source>
</evidence>
<dbReference type="InterPro" id="IPR038333">
    <property type="entry name" value="T1MK-like_N_sf"/>
</dbReference>
<evidence type="ECO:0000259" key="10">
    <source>
        <dbReference type="Pfam" id="PF02384"/>
    </source>
</evidence>
<dbReference type="CDD" id="cd17266">
    <property type="entry name" value="RMtype1_S_Sau1132ORF3780P-TRD2-CR2_like"/>
    <property type="match status" value="1"/>
</dbReference>
<keyword evidence="3" id="KW-0489">Methyltransferase</keyword>
<dbReference type="Gene3D" id="3.90.220.20">
    <property type="entry name" value="DNA methylase specificity domains"/>
    <property type="match status" value="1"/>
</dbReference>
<dbReference type="InterPro" id="IPR044946">
    <property type="entry name" value="Restrct_endonuc_typeI_TRD_sf"/>
</dbReference>
<evidence type="ECO:0000259" key="11">
    <source>
        <dbReference type="Pfam" id="PF12161"/>
    </source>
</evidence>
<evidence type="ECO:0000313" key="13">
    <source>
        <dbReference type="Proteomes" id="UP001195483"/>
    </source>
</evidence>
<dbReference type="Pfam" id="PF12161">
    <property type="entry name" value="HsdM_N"/>
    <property type="match status" value="1"/>
</dbReference>
<dbReference type="PRINTS" id="PR00507">
    <property type="entry name" value="N12N6MTFRASE"/>
</dbReference>
<dbReference type="Pfam" id="PF02384">
    <property type="entry name" value="N6_Mtase"/>
    <property type="match status" value="1"/>
</dbReference>
<dbReference type="AlphaFoldDB" id="A0AAE0VLW2"/>
<dbReference type="Proteomes" id="UP001195483">
    <property type="component" value="Unassembled WGS sequence"/>
</dbReference>
<dbReference type="InterPro" id="IPR051537">
    <property type="entry name" value="DNA_Adenine_Mtase"/>
</dbReference>
<evidence type="ECO:0000313" key="12">
    <source>
        <dbReference type="EMBL" id="KAK3582391.1"/>
    </source>
</evidence>
<evidence type="ECO:0000259" key="9">
    <source>
        <dbReference type="Pfam" id="PF01420"/>
    </source>
</evidence>
<evidence type="ECO:0000256" key="2">
    <source>
        <dbReference type="ARBA" id="ARBA00011900"/>
    </source>
</evidence>
<reference evidence="12" key="2">
    <citation type="journal article" date="2021" name="Genome Biol. Evol.">
        <title>Developing a high-quality reference genome for a parasitic bivalve with doubly uniparental inheritance (Bivalvia: Unionida).</title>
        <authorList>
            <person name="Smith C.H."/>
        </authorList>
    </citation>
    <scope>NUCLEOTIDE SEQUENCE</scope>
    <source>
        <strain evidence="12">CHS0354</strain>
        <tissue evidence="12">Mantle</tissue>
    </source>
</reference>
<dbReference type="EMBL" id="JAEAOA010001427">
    <property type="protein sequence ID" value="KAK3582391.1"/>
    <property type="molecule type" value="Genomic_DNA"/>
</dbReference>
<comment type="caution">
    <text evidence="12">The sequence shown here is derived from an EMBL/GenBank/DDBJ whole genome shotgun (WGS) entry which is preliminary data.</text>
</comment>
<dbReference type="Gene3D" id="1.20.1260.30">
    <property type="match status" value="1"/>
</dbReference>
<dbReference type="SUPFAM" id="SSF116734">
    <property type="entry name" value="DNA methylase specificity domain"/>
    <property type="match status" value="2"/>
</dbReference>
<dbReference type="PROSITE" id="PS00092">
    <property type="entry name" value="N6_MTASE"/>
    <property type="match status" value="1"/>
</dbReference>
<evidence type="ECO:0000256" key="7">
    <source>
        <dbReference type="ARBA" id="ARBA00023125"/>
    </source>
</evidence>
<evidence type="ECO:0000256" key="6">
    <source>
        <dbReference type="ARBA" id="ARBA00022747"/>
    </source>
</evidence>
<dbReference type="GO" id="GO:0003677">
    <property type="term" value="F:DNA binding"/>
    <property type="evidence" value="ECO:0007669"/>
    <property type="project" value="UniProtKB-KW"/>
</dbReference>
<keyword evidence="4" id="KW-0808">Transferase</keyword>
<dbReference type="InterPro" id="IPR003356">
    <property type="entry name" value="DNA_methylase_A-5"/>
</dbReference>
<comment type="similarity">
    <text evidence="1">Belongs to the type-I restriction system S methylase family.</text>
</comment>
<dbReference type="InterPro" id="IPR022749">
    <property type="entry name" value="D12N6_MeTrfase_N"/>
</dbReference>
<dbReference type="EC" id="2.1.1.72" evidence="2"/>
<feature type="domain" description="DNA methylase adenine-specific" evidence="10">
    <location>
        <begin position="140"/>
        <end position="415"/>
    </location>
</feature>
<gene>
    <name evidence="12" type="ORF">CHS0354_023935</name>
</gene>
<feature type="domain" description="Type I restriction modification DNA specificity" evidence="9">
    <location>
        <begin position="613"/>
        <end position="767"/>
    </location>
</feature>
<keyword evidence="6" id="KW-0680">Restriction system</keyword>
<feature type="domain" description="N6 adenine-specific DNA methyltransferase N-terminal" evidence="11">
    <location>
        <begin position="6"/>
        <end position="130"/>
    </location>
</feature>
<reference evidence="12" key="1">
    <citation type="journal article" date="2021" name="Genome Biol. Evol.">
        <title>A High-Quality Reference Genome for a Parasitic Bivalve with Doubly Uniparental Inheritance (Bivalvia: Unionida).</title>
        <authorList>
            <person name="Smith C.H."/>
        </authorList>
    </citation>
    <scope>NUCLEOTIDE SEQUENCE</scope>
    <source>
        <strain evidence="12">CHS0354</strain>
    </source>
</reference>
<protein>
    <recommendedName>
        <fullName evidence="2">site-specific DNA-methyltransferase (adenine-specific)</fullName>
        <ecNumber evidence="2">2.1.1.72</ecNumber>
    </recommendedName>
</protein>
<keyword evidence="5" id="KW-0949">S-adenosyl-L-methionine</keyword>
<dbReference type="PANTHER" id="PTHR42933:SF4">
    <property type="entry name" value="TYPE I RESTRICTION ENZYME ECOKI METHYLASE SUBUNIT"/>
    <property type="match status" value="1"/>
</dbReference>
<evidence type="ECO:0000256" key="8">
    <source>
        <dbReference type="ARBA" id="ARBA00047942"/>
    </source>
</evidence>
<proteinExistence type="inferred from homology"/>
<dbReference type="GO" id="GO:0009307">
    <property type="term" value="P:DNA restriction-modification system"/>
    <property type="evidence" value="ECO:0007669"/>
    <property type="project" value="UniProtKB-KW"/>
</dbReference>
<dbReference type="Gene3D" id="3.40.50.150">
    <property type="entry name" value="Vaccinia Virus protein VP39"/>
    <property type="match status" value="1"/>
</dbReference>
<reference evidence="12" key="3">
    <citation type="submission" date="2023-05" db="EMBL/GenBank/DDBJ databases">
        <authorList>
            <person name="Smith C.H."/>
        </authorList>
    </citation>
    <scope>NUCLEOTIDE SEQUENCE</scope>
    <source>
        <strain evidence="12">CHS0354</strain>
        <tissue evidence="12">Mantle</tissue>
    </source>
</reference>
<dbReference type="GO" id="GO:0009007">
    <property type="term" value="F:site-specific DNA-methyltransferase (adenine-specific) activity"/>
    <property type="evidence" value="ECO:0007669"/>
    <property type="project" value="UniProtKB-EC"/>
</dbReference>
<accession>A0AAE0VLW2</accession>
<dbReference type="Pfam" id="PF01420">
    <property type="entry name" value="Methylase_S"/>
    <property type="match status" value="1"/>
</dbReference>
<evidence type="ECO:0000256" key="4">
    <source>
        <dbReference type="ARBA" id="ARBA00022679"/>
    </source>
</evidence>
<name>A0AAE0VLW2_9BIVA</name>
<dbReference type="InterPro" id="IPR000055">
    <property type="entry name" value="Restrct_endonuc_typeI_TRD"/>
</dbReference>
<evidence type="ECO:0000256" key="3">
    <source>
        <dbReference type="ARBA" id="ARBA00022603"/>
    </source>
</evidence>